<gene>
    <name evidence="1" type="ORF">NB646_01920</name>
</gene>
<dbReference type="PANTHER" id="PTHR11707">
    <property type="entry name" value="L-ASPARAGINASE"/>
    <property type="match status" value="1"/>
</dbReference>
<dbReference type="PANTHER" id="PTHR11707:SF28">
    <property type="entry name" value="60 KDA LYSOPHOSPHOLIPASE"/>
    <property type="match status" value="1"/>
</dbReference>
<accession>A0A9E9NRD8</accession>
<dbReference type="RefSeq" id="WP_269283790.1">
    <property type="nucleotide sequence ID" value="NZ_CP098251.1"/>
</dbReference>
<dbReference type="Pfam" id="PF00710">
    <property type="entry name" value="Asparaginase"/>
    <property type="match status" value="1"/>
</dbReference>
<dbReference type="Proteomes" id="UP001164819">
    <property type="component" value="Chromosome"/>
</dbReference>
<dbReference type="SUPFAM" id="SSF53774">
    <property type="entry name" value="Glutaminase/Asparaginase"/>
    <property type="match status" value="1"/>
</dbReference>
<dbReference type="InterPro" id="IPR027474">
    <property type="entry name" value="L-asparaginase_N"/>
</dbReference>
<dbReference type="EMBL" id="CP098251">
    <property type="protein sequence ID" value="WAV91543.1"/>
    <property type="molecule type" value="Genomic_DNA"/>
</dbReference>
<dbReference type="InterPro" id="IPR037152">
    <property type="entry name" value="L-asparaginase_N_sf"/>
</dbReference>
<organism evidence="1">
    <name type="scientific">Oxalobacter aliiformigenes</name>
    <dbReference type="NCBI Taxonomy" id="2946593"/>
    <lineage>
        <taxon>Bacteria</taxon>
        <taxon>Pseudomonadati</taxon>
        <taxon>Pseudomonadota</taxon>
        <taxon>Betaproteobacteria</taxon>
        <taxon>Burkholderiales</taxon>
        <taxon>Oxalobacteraceae</taxon>
        <taxon>Oxalobacter</taxon>
    </lineage>
</organism>
<evidence type="ECO:0000313" key="1">
    <source>
        <dbReference type="EMBL" id="WAV91543.1"/>
    </source>
</evidence>
<protein>
    <submittedName>
        <fullName evidence="1">Asparaginase</fullName>
    </submittedName>
</protein>
<name>A0A9E9NRD8_9BURK</name>
<dbReference type="InterPro" id="IPR006034">
    <property type="entry name" value="Asparaginase/glutaminase-like"/>
</dbReference>
<dbReference type="AlphaFoldDB" id="A0A9E9NRD8"/>
<proteinExistence type="predicted"/>
<dbReference type="PIRSF" id="PIRSF500176">
    <property type="entry name" value="L_ASNase"/>
    <property type="match status" value="1"/>
</dbReference>
<reference evidence="1" key="1">
    <citation type="journal article" date="2022" name="Front. Microbiol.">
        <title>New perspectives on an old grouping: The genomic and phenotypic variability of Oxalobacter formigenes and the implications for calcium oxalate stone prevention.</title>
        <authorList>
            <person name="Chmiel J.A."/>
            <person name="Carr C."/>
            <person name="Stuivenberg G.A."/>
            <person name="Venema R."/>
            <person name="Chanyi R.M."/>
            <person name="Al K.F."/>
            <person name="Giguere D."/>
            <person name="Say H."/>
            <person name="Akouris P.P."/>
            <person name="Dominguez Romero S.A."/>
            <person name="Kwong A."/>
            <person name="Tai V."/>
            <person name="Koval S.F."/>
            <person name="Razvi H."/>
            <person name="Bjazevic J."/>
            <person name="Burton J.P."/>
        </authorList>
    </citation>
    <scope>NUCLEOTIDE SEQUENCE</scope>
    <source>
        <strain evidence="1">OxK</strain>
    </source>
</reference>
<dbReference type="PRINTS" id="PR00139">
    <property type="entry name" value="ASNGLNASE"/>
</dbReference>
<dbReference type="PROSITE" id="PS51732">
    <property type="entry name" value="ASN_GLN_ASE_3"/>
    <property type="match status" value="1"/>
</dbReference>
<dbReference type="Gene3D" id="3.40.50.1170">
    <property type="entry name" value="L-asparaginase, N-terminal domain"/>
    <property type="match status" value="1"/>
</dbReference>
<dbReference type="GO" id="GO:0004067">
    <property type="term" value="F:asparaginase activity"/>
    <property type="evidence" value="ECO:0007669"/>
    <property type="project" value="UniProtKB-UniRule"/>
</dbReference>
<dbReference type="InterPro" id="IPR036152">
    <property type="entry name" value="Asp/glu_Ase-like_sf"/>
</dbReference>
<sequence length="162" mass="17893">MSLHIIATGGTFEKHYDEISGQLVFGDSHVPQLLKRARVSVPCTFETVCMLDSLDMQHSDRLKVLQACSDCASQKIVIVHGTDTMPETAKVLGHAALGKTIVLTGAMIPYEFDDSDAFFNFGFAVAAAGLLSCGVYISMNGRVFEWDRVRKNRQEGRFEETE</sequence>
<dbReference type="PIRSF" id="PIRSF001220">
    <property type="entry name" value="L-ASNase_gatD"/>
    <property type="match status" value="1"/>
</dbReference>